<comment type="similarity">
    <text evidence="5">Belongs to the glycosyltransferase 26 family. TagA/TarA subfamily.</text>
</comment>
<sequence>MKSNEKALILGANVDIVDFGQALQRIKQLIKAGTPSHIITLNAEILYQAQDNEDLLNVINAADLVTPDGIGIVWAGKKLGYPFLERVTGIDLLYLICEEAAQESWKIYMLGAAPNVAETAAKQLTQKYPGLKICGCHDGYFASDETDQIIEDIKKSQPDILFVALGAPKQEFWIKEHKDALSVPVLIGVGGSFDVVAGIKERAPEWVIKANLEWLYRLVKEPSRFKRQLALPRFTVEVLKQKAKTKD</sequence>
<dbReference type="CDD" id="cd06533">
    <property type="entry name" value="Glyco_transf_WecG_TagA"/>
    <property type="match status" value="1"/>
</dbReference>
<accession>A0A0E4G9F2</accession>
<dbReference type="PANTHER" id="PTHR34136:SF1">
    <property type="entry name" value="UDP-N-ACETYL-D-MANNOSAMINURONIC ACID TRANSFERASE"/>
    <property type="match status" value="1"/>
</dbReference>
<dbReference type="EMBL" id="CGIH01000004">
    <property type="protein sequence ID" value="CFX03403.1"/>
    <property type="molecule type" value="Genomic_DNA"/>
</dbReference>
<dbReference type="InterPro" id="IPR004629">
    <property type="entry name" value="WecG_TagA_CpsF"/>
</dbReference>
<protein>
    <recommendedName>
        <fullName evidence="5">N-acetylglucosaminyldiphosphoundecaprenol N-acetyl-beta-D-mannosaminyltransferase</fullName>
        <ecNumber evidence="5">2.4.1.187</ecNumber>
    </recommendedName>
    <alternativeName>
        <fullName evidence="5">N-acetylmannosaminyltransferase</fullName>
    </alternativeName>
    <alternativeName>
        <fullName evidence="5">UDP-N-acetylmannosamine transferase</fullName>
    </alternativeName>
    <alternativeName>
        <fullName evidence="5">UDP-N-acetylmannosamine:N-acetylglucosaminyl pyrophosphorylundecaprenol N-acetylmannosaminyltransferase</fullName>
    </alternativeName>
</protein>
<organism evidence="6 7">
    <name type="scientific">Syntrophomonas zehnderi OL-4</name>
    <dbReference type="NCBI Taxonomy" id="690567"/>
    <lineage>
        <taxon>Bacteria</taxon>
        <taxon>Bacillati</taxon>
        <taxon>Bacillota</taxon>
        <taxon>Clostridia</taxon>
        <taxon>Eubacteriales</taxon>
        <taxon>Syntrophomonadaceae</taxon>
        <taxon>Syntrophomonas</taxon>
    </lineage>
</organism>
<keyword evidence="4 5" id="KW-0961">Cell wall biogenesis/degradation</keyword>
<name>A0A0E4G9F2_9FIRM</name>
<dbReference type="AlphaFoldDB" id="A0A0E4G9F2"/>
<comment type="catalytic activity">
    <reaction evidence="5">
        <text>UDP-N-acetyl-alpha-D-mannosamine + N-acetyl-alpha-D-glucosaminyl-di-trans,octa-cis-undecaprenyl diphosphate = N-acetyl-beta-D-mannosaminyl-(1-&gt;4)-N-acetyl-alpha-D-glucosaminyl di-trans,octa-cis-undecaprenyl diphosphate + UDP + H(+)</text>
        <dbReference type="Rhea" id="RHEA:16053"/>
        <dbReference type="ChEBI" id="CHEBI:15378"/>
        <dbReference type="ChEBI" id="CHEBI:58223"/>
        <dbReference type="ChEBI" id="CHEBI:62959"/>
        <dbReference type="ChEBI" id="CHEBI:68623"/>
        <dbReference type="ChEBI" id="CHEBI:132210"/>
        <dbReference type="EC" id="2.4.1.187"/>
    </reaction>
</comment>
<dbReference type="OrthoDB" id="9771846at2"/>
<comment type="function">
    <text evidence="5">Catalyzes the conversion of GlcNAc-PP-undecaprenol into ManNAc-GlcNAc-PP-undecaprenol, the first committed lipid intermediate in the de novo synthesis of teichoic acid.</text>
</comment>
<evidence type="ECO:0000313" key="6">
    <source>
        <dbReference type="EMBL" id="CFX03403.1"/>
    </source>
</evidence>
<proteinExistence type="inferred from homology"/>
<dbReference type="PANTHER" id="PTHR34136">
    <property type="match status" value="1"/>
</dbReference>
<dbReference type="GO" id="GO:0019350">
    <property type="term" value="P:teichoic acid biosynthetic process"/>
    <property type="evidence" value="ECO:0007669"/>
    <property type="project" value="UniProtKB-UniRule"/>
</dbReference>
<keyword evidence="1 5" id="KW-0328">Glycosyltransferase</keyword>
<dbReference type="STRING" id="690567.272"/>
<evidence type="ECO:0000256" key="2">
    <source>
        <dbReference type="ARBA" id="ARBA00022679"/>
    </source>
</evidence>
<evidence type="ECO:0000313" key="7">
    <source>
        <dbReference type="Proteomes" id="UP000045545"/>
    </source>
</evidence>
<dbReference type="Proteomes" id="UP000045545">
    <property type="component" value="Unassembled WGS sequence"/>
</dbReference>
<dbReference type="GO" id="GO:0047244">
    <property type="term" value="F:N-acetylglucosaminyldiphosphoundecaprenol N-acetyl-beta-D-mannosaminyltransferase activity"/>
    <property type="evidence" value="ECO:0007669"/>
    <property type="project" value="UniProtKB-UniRule"/>
</dbReference>
<dbReference type="EC" id="2.4.1.187" evidence="5"/>
<gene>
    <name evidence="6" type="ORF">272</name>
</gene>
<keyword evidence="7" id="KW-1185">Reference proteome</keyword>
<evidence type="ECO:0000256" key="5">
    <source>
        <dbReference type="HAMAP-Rule" id="MF_02070"/>
    </source>
</evidence>
<evidence type="ECO:0000256" key="1">
    <source>
        <dbReference type="ARBA" id="ARBA00022676"/>
    </source>
</evidence>
<dbReference type="RefSeq" id="WP_046494931.1">
    <property type="nucleotide sequence ID" value="NZ_CGIH01000004.1"/>
</dbReference>
<evidence type="ECO:0000256" key="3">
    <source>
        <dbReference type="ARBA" id="ARBA00022944"/>
    </source>
</evidence>
<dbReference type="HAMAP" id="MF_02070">
    <property type="entry name" value="TagA_TarA"/>
    <property type="match status" value="1"/>
</dbReference>
<keyword evidence="2 5" id="KW-0808">Transferase</keyword>
<evidence type="ECO:0000256" key="4">
    <source>
        <dbReference type="ARBA" id="ARBA00023316"/>
    </source>
</evidence>
<keyword evidence="3 5" id="KW-0777">Teichoic acid biosynthesis</keyword>
<dbReference type="InterPro" id="IPR034714">
    <property type="entry name" value="TagA_TarA"/>
</dbReference>
<reference evidence="6 7" key="1">
    <citation type="submission" date="2015-03" db="EMBL/GenBank/DDBJ databases">
        <authorList>
            <person name="Murphy D."/>
        </authorList>
    </citation>
    <scope>NUCLEOTIDE SEQUENCE [LARGE SCALE GENOMIC DNA]</scope>
    <source>
        <strain evidence="6 7">OL-4</strain>
    </source>
</reference>
<dbReference type="NCBIfam" id="TIGR00696">
    <property type="entry name" value="wecG_tagA_cpsF"/>
    <property type="match status" value="1"/>
</dbReference>
<dbReference type="UniPathway" id="UPA00632"/>
<dbReference type="Pfam" id="PF03808">
    <property type="entry name" value="Glyco_tran_WecG"/>
    <property type="match status" value="1"/>
</dbReference>
<dbReference type="GO" id="GO:0071555">
    <property type="term" value="P:cell wall organization"/>
    <property type="evidence" value="ECO:0007669"/>
    <property type="project" value="UniProtKB-KW"/>
</dbReference>
<comment type="pathway">
    <text evidence="5">Cell wall biogenesis; teichoic acid biosynthesis.</text>
</comment>